<dbReference type="RefSeq" id="WP_271024320.1">
    <property type="nucleotide sequence ID" value="NZ_JAQIEY010000007.1"/>
</dbReference>
<dbReference type="GO" id="GO:0005524">
    <property type="term" value="F:ATP binding"/>
    <property type="evidence" value="ECO:0007669"/>
    <property type="project" value="UniProtKB-KW"/>
</dbReference>
<feature type="domain" description="IstB-like ATP-binding" evidence="1">
    <location>
        <begin position="116"/>
        <end position="267"/>
    </location>
</feature>
<gene>
    <name evidence="2" type="ORF">PF586_03380</name>
</gene>
<dbReference type="CDD" id="cd00009">
    <property type="entry name" value="AAA"/>
    <property type="match status" value="1"/>
</dbReference>
<dbReference type="PANTHER" id="PTHR30050:SF4">
    <property type="entry name" value="ATP-BINDING PROTEIN RV3427C IN INSERTION SEQUENCE-RELATED"/>
    <property type="match status" value="1"/>
</dbReference>
<proteinExistence type="predicted"/>
<dbReference type="EMBL" id="JAQIEY010000007">
    <property type="protein sequence ID" value="MDA3767530.1"/>
    <property type="molecule type" value="Genomic_DNA"/>
</dbReference>
<dbReference type="PANTHER" id="PTHR30050">
    <property type="entry name" value="CHROMOSOMAL REPLICATION INITIATOR PROTEIN DNAA"/>
    <property type="match status" value="1"/>
</dbReference>
<keyword evidence="2" id="KW-0067">ATP-binding</keyword>
<comment type="caution">
    <text evidence="2">The sequence shown here is derived from an EMBL/GenBank/DDBJ whole genome shotgun (WGS) entry which is preliminary data.</text>
</comment>
<sequence length="274" mass="31502">MSATSKAFNDPDLDIEFDEKTINPAEEFMKDGIVFCKTCKEPRTIYSDFFKKYFRQPCRCQREAFKAAELKKAAGLGEKNWDVTFENTEIYSVEFEVVYKRLKKYCQVADIALDRGIGVYLYGDRGVGKSRLTACMVDALTKQFYSVLFTNFDNIALALKASFDKKTASSMSEKEIMDKLAGVDFLFIDDFGTEKVTKNGEDMWLQTKVYDIVNARYDNKKPIIFTSNYSLQELAVKRGIDAKTVDRIVETTATIKLEGQSYRRKIHDQQELPF</sequence>
<dbReference type="GO" id="GO:0006260">
    <property type="term" value="P:DNA replication"/>
    <property type="evidence" value="ECO:0007669"/>
    <property type="project" value="TreeGrafter"/>
</dbReference>
<reference evidence="2" key="1">
    <citation type="submission" date="2023-01" db="EMBL/GenBank/DDBJ databases">
        <title>Sequencing of the bacterial strains from artisanal fermented milk Matsoni.</title>
        <authorList>
            <person name="Rozman V."/>
            <person name="Accetto T."/>
            <person name="Bogovic Matijasic B."/>
        </authorList>
    </citation>
    <scope>NUCLEOTIDE SEQUENCE</scope>
    <source>
        <strain evidence="2">Lbl333</strain>
    </source>
</reference>
<dbReference type="InterPro" id="IPR002611">
    <property type="entry name" value="IstB_ATP-bd"/>
</dbReference>
<organism evidence="2 3">
    <name type="scientific">Lactobacillus delbrueckii</name>
    <dbReference type="NCBI Taxonomy" id="1584"/>
    <lineage>
        <taxon>Bacteria</taxon>
        <taxon>Bacillati</taxon>
        <taxon>Bacillota</taxon>
        <taxon>Bacilli</taxon>
        <taxon>Lactobacillales</taxon>
        <taxon>Lactobacillaceae</taxon>
        <taxon>Lactobacillus</taxon>
    </lineage>
</organism>
<evidence type="ECO:0000313" key="3">
    <source>
        <dbReference type="Proteomes" id="UP001210502"/>
    </source>
</evidence>
<protein>
    <submittedName>
        <fullName evidence="2">ATP-binding protein</fullName>
    </submittedName>
</protein>
<dbReference type="AlphaFoldDB" id="A0AAW5YTZ3"/>
<dbReference type="Proteomes" id="UP001210502">
    <property type="component" value="Unassembled WGS sequence"/>
</dbReference>
<accession>A0AAW5YTZ3</accession>
<evidence type="ECO:0000313" key="2">
    <source>
        <dbReference type="EMBL" id="MDA3767530.1"/>
    </source>
</evidence>
<dbReference type="SUPFAM" id="SSF52540">
    <property type="entry name" value="P-loop containing nucleoside triphosphate hydrolases"/>
    <property type="match status" value="1"/>
</dbReference>
<dbReference type="InterPro" id="IPR027417">
    <property type="entry name" value="P-loop_NTPase"/>
</dbReference>
<keyword evidence="2" id="KW-0547">Nucleotide-binding</keyword>
<evidence type="ECO:0000259" key="1">
    <source>
        <dbReference type="Pfam" id="PF01695"/>
    </source>
</evidence>
<dbReference type="Gene3D" id="3.40.50.300">
    <property type="entry name" value="P-loop containing nucleotide triphosphate hydrolases"/>
    <property type="match status" value="1"/>
</dbReference>
<name>A0AAW5YTZ3_9LACO</name>
<dbReference type="Pfam" id="PF01695">
    <property type="entry name" value="IstB_IS21"/>
    <property type="match status" value="1"/>
</dbReference>